<dbReference type="AlphaFoldDB" id="A0A0A9F5E6"/>
<sequence length="139" mass="15538">MHAPVNNTISRVPRKLAECNVSWCRKVLSCLFTCGDHGHAPESSHSHGLCPCPSPFPCHGHCPCPSPFPCRGLCSGFGAAPFHDHLLYLCSCFPFHHSHPCHDLCSSLFFLFQWNHTGQLPIQHVQTQEESVQYQYAVL</sequence>
<evidence type="ECO:0000313" key="1">
    <source>
        <dbReference type="EMBL" id="JAE05376.1"/>
    </source>
</evidence>
<accession>A0A0A9F5E6</accession>
<reference evidence="1" key="1">
    <citation type="submission" date="2014-09" db="EMBL/GenBank/DDBJ databases">
        <authorList>
            <person name="Magalhaes I.L.F."/>
            <person name="Oliveira U."/>
            <person name="Santos F.R."/>
            <person name="Vidigal T.H.D.A."/>
            <person name="Brescovit A.D."/>
            <person name="Santos A.J."/>
        </authorList>
    </citation>
    <scope>NUCLEOTIDE SEQUENCE</scope>
    <source>
        <tissue evidence="1">Shoot tissue taken approximately 20 cm above the soil surface</tissue>
    </source>
</reference>
<proteinExistence type="predicted"/>
<name>A0A0A9F5E6_ARUDO</name>
<dbReference type="EMBL" id="GBRH01192520">
    <property type="protein sequence ID" value="JAE05376.1"/>
    <property type="molecule type" value="Transcribed_RNA"/>
</dbReference>
<reference evidence="1" key="2">
    <citation type="journal article" date="2015" name="Data Brief">
        <title>Shoot transcriptome of the giant reed, Arundo donax.</title>
        <authorList>
            <person name="Barrero R.A."/>
            <person name="Guerrero F.D."/>
            <person name="Moolhuijzen P."/>
            <person name="Goolsby J.A."/>
            <person name="Tidwell J."/>
            <person name="Bellgard S.E."/>
            <person name="Bellgard M.I."/>
        </authorList>
    </citation>
    <scope>NUCLEOTIDE SEQUENCE</scope>
    <source>
        <tissue evidence="1">Shoot tissue taken approximately 20 cm above the soil surface</tissue>
    </source>
</reference>
<protein>
    <submittedName>
        <fullName evidence="1">Uncharacterized protein</fullName>
    </submittedName>
</protein>
<organism evidence="1">
    <name type="scientific">Arundo donax</name>
    <name type="common">Giant reed</name>
    <name type="synonym">Donax arundinaceus</name>
    <dbReference type="NCBI Taxonomy" id="35708"/>
    <lineage>
        <taxon>Eukaryota</taxon>
        <taxon>Viridiplantae</taxon>
        <taxon>Streptophyta</taxon>
        <taxon>Embryophyta</taxon>
        <taxon>Tracheophyta</taxon>
        <taxon>Spermatophyta</taxon>
        <taxon>Magnoliopsida</taxon>
        <taxon>Liliopsida</taxon>
        <taxon>Poales</taxon>
        <taxon>Poaceae</taxon>
        <taxon>PACMAD clade</taxon>
        <taxon>Arundinoideae</taxon>
        <taxon>Arundineae</taxon>
        <taxon>Arundo</taxon>
    </lineage>
</organism>